<evidence type="ECO:0000259" key="1">
    <source>
        <dbReference type="Pfam" id="PF00534"/>
    </source>
</evidence>
<evidence type="ECO:0000313" key="3">
    <source>
        <dbReference type="EMBL" id="WGM08023.1"/>
    </source>
</evidence>
<dbReference type="EMBL" id="CP123524">
    <property type="protein sequence ID" value="WGM08023.1"/>
    <property type="molecule type" value="Genomic_DNA"/>
</dbReference>
<keyword evidence="5" id="KW-1185">Reference proteome</keyword>
<dbReference type="RefSeq" id="WP_026823915.1">
    <property type="nucleotide sequence ID" value="NZ_CP038614.1"/>
</dbReference>
<dbReference type="Proteomes" id="UP001177592">
    <property type="component" value="Plasmid paNv_CAN1"/>
</dbReference>
<dbReference type="CDD" id="cd03808">
    <property type="entry name" value="GT4_CapM-like"/>
    <property type="match status" value="1"/>
</dbReference>
<geneLocation type="plasmid" evidence="4">
    <name>parsfin2</name>
</geneLocation>
<dbReference type="EMBL" id="CP038614">
    <property type="protein sequence ID" value="QBY45770.1"/>
    <property type="molecule type" value="Genomic_DNA"/>
</dbReference>
<gene>
    <name evidence="2" type="primary">pglA</name>
    <name evidence="2" type="ORF">ArsFIN_43810</name>
    <name evidence="3" type="ORF">QE258_20965</name>
</gene>
<evidence type="ECO:0000313" key="5">
    <source>
        <dbReference type="Proteomes" id="UP001177592"/>
    </source>
</evidence>
<reference evidence="2 4" key="1">
    <citation type="submission" date="2019-03" db="EMBL/GenBank/DDBJ databases">
        <title>Long-read sequencing reveals hyperdense prophage content in a complex bacterial symbiont genome.</title>
        <authorList>
            <person name="Frost C.L."/>
            <person name="Siozios S."/>
            <person name="Nadal-Jimenez P."/>
            <person name="Brockhurst M.A."/>
            <person name="King K.C."/>
            <person name="Darby A.C."/>
            <person name="Hurst G.D.D."/>
        </authorList>
    </citation>
    <scope>NUCLEOTIDE SEQUENCE [LARGE SCALE GENOMIC DNA]</scope>
    <source>
        <strain evidence="2 4">FIN</strain>
        <plasmid evidence="2">pArsFIN2</plasmid>
        <plasmid evidence="4">parsfin2</plasmid>
    </source>
</reference>
<dbReference type="KEGG" id="ans:ArsFIN_43810"/>
<dbReference type="GeneID" id="39751783"/>
<dbReference type="GO" id="GO:1901135">
    <property type="term" value="P:carbohydrate derivative metabolic process"/>
    <property type="evidence" value="ECO:0007669"/>
    <property type="project" value="UniProtKB-ARBA"/>
</dbReference>
<keyword evidence="2" id="KW-0328">Glycosyltransferase</keyword>
<dbReference type="AlphaFoldDB" id="A0A4P7L3V0"/>
<geneLocation type="plasmid" evidence="3 5">
    <name>paNv_CAN1</name>
</geneLocation>
<feature type="domain" description="Glycosyl transferase family 1" evidence="1">
    <location>
        <begin position="190"/>
        <end position="352"/>
    </location>
</feature>
<dbReference type="EC" id="2.4.1.290" evidence="2"/>
<dbReference type="Proteomes" id="UP000295134">
    <property type="component" value="Plasmid pArsFIN2"/>
</dbReference>
<organism evidence="2 4">
    <name type="scientific">Arsenophonus nasoniae</name>
    <name type="common">son-killer infecting Nasonia vitripennis</name>
    <dbReference type="NCBI Taxonomy" id="638"/>
    <lineage>
        <taxon>Bacteria</taxon>
        <taxon>Pseudomonadati</taxon>
        <taxon>Pseudomonadota</taxon>
        <taxon>Gammaproteobacteria</taxon>
        <taxon>Enterobacterales</taxon>
        <taxon>Morganellaceae</taxon>
        <taxon>Arsenophonus</taxon>
    </lineage>
</organism>
<proteinExistence type="predicted"/>
<dbReference type="GO" id="GO:0102335">
    <property type="term" value="F:N,N'-diacetylbacillosaminyl-diphospho-undecaprenol alpha-1,3-N-acetylgalactosaminyltransferase activity"/>
    <property type="evidence" value="ECO:0007669"/>
    <property type="project" value="UniProtKB-EC"/>
</dbReference>
<protein>
    <submittedName>
        <fullName evidence="3">Glycosyltransferase family 4 protein</fullName>
    </submittedName>
    <submittedName>
        <fullName evidence="2">N, N'-diacetylbacillosaminyl-diphospho-undecaprenol alpha-1,3-N-acetylgalactosaminyltransferase</fullName>
        <ecNumber evidence="2">2.4.1.290</ecNumber>
    </submittedName>
</protein>
<dbReference type="PANTHER" id="PTHR12526">
    <property type="entry name" value="GLYCOSYLTRANSFERASE"/>
    <property type="match status" value="1"/>
</dbReference>
<reference evidence="3" key="2">
    <citation type="submission" date="2023-04" db="EMBL/GenBank/DDBJ databases">
        <title>Genome dynamics across the evolutionary transition to endosymbiosis.</title>
        <authorList>
            <person name="Siozios S."/>
            <person name="Nadal-Jimenez P."/>
            <person name="Azagi T."/>
            <person name="Sprong H."/>
            <person name="Frost C.L."/>
            <person name="Parratt S.R."/>
            <person name="Taylor G."/>
            <person name="Brettell L."/>
            <person name="Lew K.C."/>
            <person name="Croft L."/>
            <person name="King K.C."/>
            <person name="Brockhurst M.A."/>
            <person name="Hypsa V."/>
            <person name="Novakova E."/>
            <person name="Darby A.C."/>
            <person name="Hurst G.D.D."/>
        </authorList>
    </citation>
    <scope>NUCLEOTIDE SEQUENCE</scope>
    <source>
        <strain evidence="3">ANv_CAN</strain>
        <plasmid evidence="3">paNv_CAN1</plasmid>
    </source>
</reference>
<accession>A0A4P7L3V0</accession>
<evidence type="ECO:0000313" key="2">
    <source>
        <dbReference type="EMBL" id="QBY45770.1"/>
    </source>
</evidence>
<sequence>MKIAIIGNTANAMILFRIDLIKMLNNKGIEVYAFATDYDDFSREKISSYGGIPVDYDFNRSSINPIMDLLNTYALSKKLKKINPDITLSFFAKPAIFGCLAGLISGVKNNNAMLEGLGYLFTDQPYRISLKTNIIKRIQVLLYKLIFPHINSLILLNNDDYHDLIKKNKIKTKKTHILGGIGLDLNSYVKSVPPTDKISFIFIARLLAEKGINEYVAAAKKIKQTHPDVEFIILGDIDKENPGSLSESDVDNLIKSGVITYPGFVSNVAEWIKRSSVFVLPSYYREGVPRSTQEAMAIGRPILTTNLPGCKETIIDGVNGYVVKPCSHEDLTEKMLRLINNPERIIQMGEESHKLACKKFNANINNKKLLKFLDISN</sequence>
<dbReference type="Gene3D" id="3.40.50.2000">
    <property type="entry name" value="Glycogen Phosphorylase B"/>
    <property type="match status" value="2"/>
</dbReference>
<geneLocation type="plasmid" evidence="2">
    <name>pArsFIN2</name>
</geneLocation>
<name>A0A4P7L3V0_9GAMM</name>
<keyword evidence="2" id="KW-0808">Transferase</keyword>
<dbReference type="Pfam" id="PF00534">
    <property type="entry name" value="Glycos_transf_1"/>
    <property type="match status" value="1"/>
</dbReference>
<dbReference type="SUPFAM" id="SSF53756">
    <property type="entry name" value="UDP-Glycosyltransferase/glycogen phosphorylase"/>
    <property type="match status" value="1"/>
</dbReference>
<keyword evidence="2" id="KW-0614">Plasmid</keyword>
<dbReference type="InterPro" id="IPR001296">
    <property type="entry name" value="Glyco_trans_1"/>
</dbReference>
<evidence type="ECO:0000313" key="4">
    <source>
        <dbReference type="Proteomes" id="UP000295134"/>
    </source>
</evidence>
<dbReference type="PANTHER" id="PTHR12526:SF638">
    <property type="entry name" value="SPORE COAT PROTEIN SA"/>
    <property type="match status" value="1"/>
</dbReference>